<dbReference type="PANTHER" id="PTHR11161">
    <property type="entry name" value="O-ACYLTRANSFERASE"/>
    <property type="match status" value="1"/>
</dbReference>
<accession>A0AAV4ST35</accession>
<dbReference type="PANTHER" id="PTHR11161:SF0">
    <property type="entry name" value="O-ACYLTRANSFERASE LIKE PROTEIN"/>
    <property type="match status" value="1"/>
</dbReference>
<keyword evidence="1" id="KW-1133">Transmembrane helix</keyword>
<evidence type="ECO:0000313" key="2">
    <source>
        <dbReference type="EMBL" id="GIY37583.1"/>
    </source>
</evidence>
<evidence type="ECO:0000256" key="1">
    <source>
        <dbReference type="SAM" id="Phobius"/>
    </source>
</evidence>
<gene>
    <name evidence="2" type="primary">nrf-6_10</name>
    <name evidence="2" type="ORF">CEXT_758541</name>
</gene>
<feature type="transmembrane region" description="Helical" evidence="1">
    <location>
        <begin position="50"/>
        <end position="73"/>
    </location>
</feature>
<sequence length="107" mass="11688">MIQQSSPLVTLLLGWIVASGITLACVFGLYDRQQTLIEACFYNSLSRTCFACGVAWVIFVCVSGQGGVVNSILSWESLDSSEPFDVLCLSCSSNGFRILISFYQKNV</sequence>
<dbReference type="Proteomes" id="UP001054945">
    <property type="component" value="Unassembled WGS sequence"/>
</dbReference>
<protein>
    <submittedName>
        <fullName evidence="2">Nose resistant to fluoxetine protein 6</fullName>
    </submittedName>
</protein>
<feature type="transmembrane region" description="Helical" evidence="1">
    <location>
        <begin position="12"/>
        <end position="30"/>
    </location>
</feature>
<keyword evidence="3" id="KW-1185">Reference proteome</keyword>
<name>A0AAV4ST35_CAEEX</name>
<dbReference type="InterPro" id="IPR052728">
    <property type="entry name" value="O2_lipid_transport_reg"/>
</dbReference>
<reference evidence="2 3" key="1">
    <citation type="submission" date="2021-06" db="EMBL/GenBank/DDBJ databases">
        <title>Caerostris extrusa draft genome.</title>
        <authorList>
            <person name="Kono N."/>
            <person name="Arakawa K."/>
        </authorList>
    </citation>
    <scope>NUCLEOTIDE SEQUENCE [LARGE SCALE GENOMIC DNA]</scope>
</reference>
<dbReference type="EMBL" id="BPLR01010184">
    <property type="protein sequence ID" value="GIY37583.1"/>
    <property type="molecule type" value="Genomic_DNA"/>
</dbReference>
<keyword evidence="1" id="KW-0472">Membrane</keyword>
<evidence type="ECO:0000313" key="3">
    <source>
        <dbReference type="Proteomes" id="UP001054945"/>
    </source>
</evidence>
<keyword evidence="1" id="KW-0812">Transmembrane</keyword>
<dbReference type="AlphaFoldDB" id="A0AAV4ST35"/>
<comment type="caution">
    <text evidence="2">The sequence shown here is derived from an EMBL/GenBank/DDBJ whole genome shotgun (WGS) entry which is preliminary data.</text>
</comment>
<proteinExistence type="predicted"/>
<organism evidence="2 3">
    <name type="scientific">Caerostris extrusa</name>
    <name type="common">Bark spider</name>
    <name type="synonym">Caerostris bankana</name>
    <dbReference type="NCBI Taxonomy" id="172846"/>
    <lineage>
        <taxon>Eukaryota</taxon>
        <taxon>Metazoa</taxon>
        <taxon>Ecdysozoa</taxon>
        <taxon>Arthropoda</taxon>
        <taxon>Chelicerata</taxon>
        <taxon>Arachnida</taxon>
        <taxon>Araneae</taxon>
        <taxon>Araneomorphae</taxon>
        <taxon>Entelegynae</taxon>
        <taxon>Araneoidea</taxon>
        <taxon>Araneidae</taxon>
        <taxon>Caerostris</taxon>
    </lineage>
</organism>